<dbReference type="Gene3D" id="3.30.450.40">
    <property type="match status" value="1"/>
</dbReference>
<evidence type="ECO:0000313" key="3">
    <source>
        <dbReference type="Proteomes" id="UP001206895"/>
    </source>
</evidence>
<organism evidence="2 3">
    <name type="scientific">Williamsia maris</name>
    <dbReference type="NCBI Taxonomy" id="72806"/>
    <lineage>
        <taxon>Bacteria</taxon>
        <taxon>Bacillati</taxon>
        <taxon>Actinomycetota</taxon>
        <taxon>Actinomycetes</taxon>
        <taxon>Mycobacteriales</taxon>
        <taxon>Nocardiaceae</taxon>
        <taxon>Williamsia</taxon>
    </lineage>
</organism>
<dbReference type="Proteomes" id="UP001206895">
    <property type="component" value="Unassembled WGS sequence"/>
</dbReference>
<evidence type="ECO:0000313" key="2">
    <source>
        <dbReference type="EMBL" id="MCP2177593.1"/>
    </source>
</evidence>
<name>A0ABT1HH83_9NOCA</name>
<dbReference type="RefSeq" id="WP_253662503.1">
    <property type="nucleotide sequence ID" value="NZ_BAAAJQ010000001.1"/>
</dbReference>
<dbReference type="SMART" id="SM00065">
    <property type="entry name" value="GAF"/>
    <property type="match status" value="1"/>
</dbReference>
<dbReference type="PANTHER" id="PTHR43102:SF2">
    <property type="entry name" value="GAF DOMAIN-CONTAINING PROTEIN"/>
    <property type="match status" value="1"/>
</dbReference>
<comment type="caution">
    <text evidence="2">The sequence shown here is derived from an EMBL/GenBank/DDBJ whole genome shotgun (WGS) entry which is preliminary data.</text>
</comment>
<accession>A0ABT1HH83</accession>
<keyword evidence="3" id="KW-1185">Reference proteome</keyword>
<dbReference type="SUPFAM" id="SSF55781">
    <property type="entry name" value="GAF domain-like"/>
    <property type="match status" value="1"/>
</dbReference>
<dbReference type="InterPro" id="IPR003018">
    <property type="entry name" value="GAF"/>
</dbReference>
<reference evidence="2 3" key="1">
    <citation type="submission" date="2022-06" db="EMBL/GenBank/DDBJ databases">
        <title>Genomic Encyclopedia of Archaeal and Bacterial Type Strains, Phase II (KMG-II): from individual species to whole genera.</title>
        <authorList>
            <person name="Goeker M."/>
        </authorList>
    </citation>
    <scope>NUCLEOTIDE SEQUENCE [LARGE SCALE GENOMIC DNA]</scope>
    <source>
        <strain evidence="2 3">DSM 44693</strain>
    </source>
</reference>
<dbReference type="EMBL" id="JAMTCJ010000003">
    <property type="protein sequence ID" value="MCP2177593.1"/>
    <property type="molecule type" value="Genomic_DNA"/>
</dbReference>
<dbReference type="Pfam" id="PF01590">
    <property type="entry name" value="GAF"/>
    <property type="match status" value="1"/>
</dbReference>
<proteinExistence type="predicted"/>
<gene>
    <name evidence="2" type="ORF">LX13_003421</name>
</gene>
<protein>
    <submittedName>
        <fullName evidence="2">GAF domain-containing protein</fullName>
    </submittedName>
</protein>
<feature type="domain" description="GAF" evidence="1">
    <location>
        <begin position="100"/>
        <end position="237"/>
    </location>
</feature>
<dbReference type="PANTHER" id="PTHR43102">
    <property type="entry name" value="SLR1143 PROTEIN"/>
    <property type="match status" value="1"/>
</dbReference>
<sequence length="248" mass="26001">MTSPVPGFDEALHGFVDRAAVASGVDVDTYVARAVADALVADATRTDDPELASLLEHIDRAGLSRPSGAAIPEGSATDDPVLNDSARLRALLDTGLLDAEPDKAYDQIVKLVAEALAVPTAAVSLVDNRRQFICNAIGLDDDLAAAREVPLEQSVCQYTVSRGRPLIVEDARTDPELRTHPSVVAGALVSYAGIPLVDHGGHAVGTLCVWDTAPRQWSTGHVQVLQDLAVMVGDKMFGPPDQGGAPRG</sequence>
<evidence type="ECO:0000259" key="1">
    <source>
        <dbReference type="SMART" id="SM00065"/>
    </source>
</evidence>
<dbReference type="InterPro" id="IPR029016">
    <property type="entry name" value="GAF-like_dom_sf"/>
</dbReference>